<dbReference type="RefSeq" id="WP_089515498.1">
    <property type="nucleotide sequence ID" value="NZ_NJGG01000001.1"/>
</dbReference>
<sequence length="178" mass="18921">MKFSLGHIATLCKYTGISFIAGAVTHGAFSEQRSMITAAIGVAIYLIAGVLEKISNPQTSNTWTNLLAIGVIASVGLGFFTGGLQHFPDSPDRSLWVVPVGFLMSLIAVYWMEGRPHAKIKGVLIYGGISVIIVTIASIYAANYFKAHLSAGGHAHGAAEMSSEKDNSKGHDHSTHKH</sequence>
<evidence type="ECO:0000256" key="1">
    <source>
        <dbReference type="SAM" id="MobiDB-lite"/>
    </source>
</evidence>
<dbReference type="OrthoDB" id="9816061at2"/>
<feature type="transmembrane region" description="Helical" evidence="2">
    <location>
        <begin position="63"/>
        <end position="82"/>
    </location>
</feature>
<gene>
    <name evidence="3" type="ORF">AOC33_05305</name>
</gene>
<organism evidence="3 4">
    <name type="scientific">Polynucleobacter cosmopolitanus</name>
    <dbReference type="NCBI Taxonomy" id="351345"/>
    <lineage>
        <taxon>Bacteria</taxon>
        <taxon>Pseudomonadati</taxon>
        <taxon>Pseudomonadota</taxon>
        <taxon>Betaproteobacteria</taxon>
        <taxon>Burkholderiales</taxon>
        <taxon>Burkholderiaceae</taxon>
        <taxon>Polynucleobacter</taxon>
    </lineage>
</organism>
<feature type="transmembrane region" description="Helical" evidence="2">
    <location>
        <begin position="123"/>
        <end position="142"/>
    </location>
</feature>
<dbReference type="Proteomes" id="UP000215188">
    <property type="component" value="Unassembled WGS sequence"/>
</dbReference>
<proteinExistence type="predicted"/>
<reference evidence="3 4" key="1">
    <citation type="submission" date="2017-06" db="EMBL/GenBank/DDBJ databases">
        <title>Reclassification of a Polynucleobacter cosmopolitanus strain isolated from tropical Lake Victoria as Polynucleobacter victoriensis comb. nov.</title>
        <authorList>
            <person name="Hahn M.W."/>
        </authorList>
    </citation>
    <scope>NUCLEOTIDE SEQUENCE [LARGE SCALE GENOMIC DNA]</scope>
    <source>
        <strain evidence="3 4">MWH-MoIso2</strain>
    </source>
</reference>
<feature type="transmembrane region" description="Helical" evidence="2">
    <location>
        <begin position="12"/>
        <end position="29"/>
    </location>
</feature>
<accession>A0A229FX96</accession>
<protein>
    <submittedName>
        <fullName evidence="3">Uncharacterized protein</fullName>
    </submittedName>
</protein>
<evidence type="ECO:0000313" key="4">
    <source>
        <dbReference type="Proteomes" id="UP000215188"/>
    </source>
</evidence>
<dbReference type="EMBL" id="NJGG01000001">
    <property type="protein sequence ID" value="OXL16472.1"/>
    <property type="molecule type" value="Genomic_DNA"/>
</dbReference>
<keyword evidence="4" id="KW-1185">Reference proteome</keyword>
<comment type="caution">
    <text evidence="3">The sequence shown here is derived from an EMBL/GenBank/DDBJ whole genome shotgun (WGS) entry which is preliminary data.</text>
</comment>
<feature type="compositionally biased region" description="Basic and acidic residues" evidence="1">
    <location>
        <begin position="162"/>
        <end position="178"/>
    </location>
</feature>
<keyword evidence="2" id="KW-1133">Transmembrane helix</keyword>
<keyword evidence="2" id="KW-0472">Membrane</keyword>
<evidence type="ECO:0000313" key="3">
    <source>
        <dbReference type="EMBL" id="OXL16472.1"/>
    </source>
</evidence>
<feature type="transmembrane region" description="Helical" evidence="2">
    <location>
        <begin position="94"/>
        <end position="111"/>
    </location>
</feature>
<evidence type="ECO:0000256" key="2">
    <source>
        <dbReference type="SAM" id="Phobius"/>
    </source>
</evidence>
<dbReference type="AlphaFoldDB" id="A0A229FX96"/>
<feature type="region of interest" description="Disordered" evidence="1">
    <location>
        <begin position="158"/>
        <end position="178"/>
    </location>
</feature>
<name>A0A229FX96_9BURK</name>
<feature type="transmembrane region" description="Helical" evidence="2">
    <location>
        <begin position="35"/>
        <end position="51"/>
    </location>
</feature>
<keyword evidence="2" id="KW-0812">Transmembrane</keyword>